<evidence type="ECO:0000313" key="2">
    <source>
        <dbReference type="Proteomes" id="UP000295192"/>
    </source>
</evidence>
<sequence length="227" mass="26802">MNFTIDNLAESMVSRHKYSLDDMLKDMQQKCQRQRVEHGAWRTAHGVYVVLMVLGLGALTVEADEDQLDINATLFVNECPPMQMEEDAPKKRLLGVWYAYATTPLPFRDYQRRCASYNVRNSTYFKTNILYYDKDKADSVITYSCKYDQGIRKYKRKLRVLTRTRTPDSQQILVISSFLMMRGFDIRILTWLRANAFCFEWYELKYETRRQPMTYQAPFNMPGALGR</sequence>
<dbReference type="SUPFAM" id="SSF50814">
    <property type="entry name" value="Lipocalins"/>
    <property type="match status" value="1"/>
</dbReference>
<name>A0A484B497_DRONA</name>
<evidence type="ECO:0000313" key="1">
    <source>
        <dbReference type="EMBL" id="TDG42635.1"/>
    </source>
</evidence>
<keyword evidence="2" id="KW-1185">Reference proteome</keyword>
<reference evidence="1 2" key="1">
    <citation type="journal article" date="2019" name="J. Hered.">
        <title>An Improved Genome Assembly for Drosophila navojoa, the Basal Species in the mojavensis Cluster.</title>
        <authorList>
            <person name="Vanderlinde T."/>
            <person name="Dupim E.G."/>
            <person name="Nazario-Yepiz N.O."/>
            <person name="Carvalho A.B."/>
        </authorList>
    </citation>
    <scope>NUCLEOTIDE SEQUENCE [LARGE SCALE GENOMIC DNA]</scope>
    <source>
        <strain evidence="1">Navoj_Jal97</strain>
        <tissue evidence="1">Whole organism</tissue>
    </source>
</reference>
<accession>A0A484B497</accession>
<dbReference type="Proteomes" id="UP000295192">
    <property type="component" value="Unassembled WGS sequence"/>
</dbReference>
<organism evidence="1 2">
    <name type="scientific">Drosophila navojoa</name>
    <name type="common">Fruit fly</name>
    <dbReference type="NCBI Taxonomy" id="7232"/>
    <lineage>
        <taxon>Eukaryota</taxon>
        <taxon>Metazoa</taxon>
        <taxon>Ecdysozoa</taxon>
        <taxon>Arthropoda</taxon>
        <taxon>Hexapoda</taxon>
        <taxon>Insecta</taxon>
        <taxon>Pterygota</taxon>
        <taxon>Neoptera</taxon>
        <taxon>Endopterygota</taxon>
        <taxon>Diptera</taxon>
        <taxon>Brachycera</taxon>
        <taxon>Muscomorpha</taxon>
        <taxon>Ephydroidea</taxon>
        <taxon>Drosophilidae</taxon>
        <taxon>Drosophila</taxon>
    </lineage>
</organism>
<protein>
    <submittedName>
        <fullName evidence="1">Uncharacterized protein</fullName>
    </submittedName>
</protein>
<dbReference type="OrthoDB" id="7864577at2759"/>
<proteinExistence type="predicted"/>
<dbReference type="OMA" id="PYNRWND"/>
<dbReference type="InterPro" id="IPR012674">
    <property type="entry name" value="Calycin"/>
</dbReference>
<dbReference type="AlphaFoldDB" id="A0A484B497"/>
<gene>
    <name evidence="1" type="ORF">AWZ03_010931</name>
</gene>
<comment type="caution">
    <text evidence="1">The sequence shown here is derived from an EMBL/GenBank/DDBJ whole genome shotgun (WGS) entry which is preliminary data.</text>
</comment>
<dbReference type="EMBL" id="LSRL02000211">
    <property type="protein sequence ID" value="TDG42635.1"/>
    <property type="molecule type" value="Genomic_DNA"/>
</dbReference>